<feature type="region of interest" description="Disordered" evidence="1">
    <location>
        <begin position="650"/>
        <end position="675"/>
    </location>
</feature>
<dbReference type="Gene3D" id="4.10.280.10">
    <property type="entry name" value="Helix-loop-helix DNA-binding domain"/>
    <property type="match status" value="1"/>
</dbReference>
<sequence>MLETSRSSTPAQGGRSASARGTPEASGRSSSGLHTRESSGRDRSASRSRDSSANNAAAAHTPGSNMANFNIDSFDFGADFSLPSGLDDLNIYHHGAAAGSVTHSAPGSITGAPSPAAGSSSGKGGAAGGGGGSGSRHGSPRSAHVSAANLAGGTASSSTAAGSPLANLLLSMNGTEGNSAAQLLGLNSNHLSHLDARSQSQPQDRQLSISDLQRILAEKEHAERLQNLQTAVLRQHLEALQRQTEGRGGDNQQQRGNQPQQQNGGLSVNTNAFALQQLQQQQQQHLLAMAAQASQGITPTQSNAQSPFVSPFSSTSPHSQIGNPFMTGQPLAQNGGMSSSGAATSSAMAQYGLLTPMNSGAFNSSSQAHMPFTNGSFTPLESPAITPASVFSNASTATTTADFFSPLTSPALRPQIPTSDLMLPPSASSAAARLHAASTSPAFGPQRTGAPPSASPLALMGHSKPLPRKNRSTTAEARANKMRPSPLVKPTAPARSGRSRGDSAASSGLTSPATATPGEGHSRSRSGSQNRSTISSSAASSNSAPAPSSTNTSALPSFTPVMAGSGKSLDASPSEGAASTPSPIDLSASSMPPPPAPSSSKPLTPGSIMGIAPKSGTGNGNGLGGASSSSSSKAKQKVAVSDAKAVTFAEGADSNDGSPVTGSNGNAAQPNNGGVGGALSALRNIAPGHLSAAEKEEWMVHKAAGGGALDSRRTSHKAAEQKRRDSLKYCFDELRGMLPAITLDDDAPGGSYLGSDGRAEDIEIERFDPAELCDGEASRLANRAISKVALLRHSNEYLVRIASRLVRRDKALLDARAEIVQLRSALGLPPSPSCQFISPPPIGYLGGMGHQLHAQYGLEMVPGAHQLHLHQHPHQHPSQQQSTAAQQDGQQSHAMDLDMDISAA</sequence>
<dbReference type="OrthoDB" id="5344169at2759"/>
<dbReference type="Pfam" id="PF00010">
    <property type="entry name" value="HLH"/>
    <property type="match status" value="1"/>
</dbReference>
<dbReference type="InterPro" id="IPR011598">
    <property type="entry name" value="bHLH_dom"/>
</dbReference>
<feature type="compositionally biased region" description="Low complexity" evidence="1">
    <location>
        <begin position="104"/>
        <end position="120"/>
    </location>
</feature>
<gene>
    <name evidence="3" type="ORF">IE81DRAFT_326360</name>
</gene>
<keyword evidence="4" id="KW-1185">Reference proteome</keyword>
<dbReference type="SMART" id="SM00353">
    <property type="entry name" value="HLH"/>
    <property type="match status" value="1"/>
</dbReference>
<feature type="compositionally biased region" description="Low complexity" evidence="1">
    <location>
        <begin position="626"/>
        <end position="635"/>
    </location>
</feature>
<dbReference type="InParanoid" id="A0A316VPW4"/>
<accession>A0A316VPW4</accession>
<feature type="region of interest" description="Disordered" evidence="1">
    <location>
        <begin position="298"/>
        <end position="319"/>
    </location>
</feature>
<evidence type="ECO:0000313" key="4">
    <source>
        <dbReference type="Proteomes" id="UP000245783"/>
    </source>
</evidence>
<feature type="compositionally biased region" description="Low complexity" evidence="1">
    <location>
        <begin position="528"/>
        <end position="557"/>
    </location>
</feature>
<dbReference type="Proteomes" id="UP000245783">
    <property type="component" value="Unassembled WGS sequence"/>
</dbReference>
<feature type="region of interest" description="Disordered" evidence="1">
    <location>
        <begin position="432"/>
        <end position="635"/>
    </location>
</feature>
<dbReference type="PROSITE" id="PS50888">
    <property type="entry name" value="BHLH"/>
    <property type="match status" value="1"/>
</dbReference>
<dbReference type="STRING" id="1522189.A0A316VPW4"/>
<dbReference type="AlphaFoldDB" id="A0A316VPW4"/>
<evidence type="ECO:0000259" key="2">
    <source>
        <dbReference type="PROSITE" id="PS50888"/>
    </source>
</evidence>
<evidence type="ECO:0000313" key="3">
    <source>
        <dbReference type="EMBL" id="PWN39617.1"/>
    </source>
</evidence>
<feature type="compositionally biased region" description="Polar residues" evidence="1">
    <location>
        <begin position="1"/>
        <end position="11"/>
    </location>
</feature>
<feature type="compositionally biased region" description="Low complexity" evidence="1">
    <location>
        <begin position="432"/>
        <end position="442"/>
    </location>
</feature>
<feature type="compositionally biased region" description="Low complexity" evidence="1">
    <location>
        <begin position="250"/>
        <end position="265"/>
    </location>
</feature>
<feature type="compositionally biased region" description="Gly residues" evidence="1">
    <location>
        <begin position="121"/>
        <end position="135"/>
    </location>
</feature>
<feature type="region of interest" description="Disordered" evidence="1">
    <location>
        <begin position="243"/>
        <end position="266"/>
    </location>
</feature>
<dbReference type="EMBL" id="KZ819455">
    <property type="protein sequence ID" value="PWN39617.1"/>
    <property type="molecule type" value="Genomic_DNA"/>
</dbReference>
<dbReference type="RefSeq" id="XP_025366777.1">
    <property type="nucleotide sequence ID" value="XM_025514796.1"/>
</dbReference>
<feature type="region of interest" description="Disordered" evidence="1">
    <location>
        <begin position="869"/>
        <end position="904"/>
    </location>
</feature>
<protein>
    <recommendedName>
        <fullName evidence="2">BHLH domain-containing protein</fullName>
    </recommendedName>
</protein>
<dbReference type="GeneID" id="37036666"/>
<dbReference type="GO" id="GO:0046983">
    <property type="term" value="F:protein dimerization activity"/>
    <property type="evidence" value="ECO:0007669"/>
    <property type="project" value="InterPro"/>
</dbReference>
<feature type="compositionally biased region" description="Low complexity" evidence="1">
    <location>
        <begin position="306"/>
        <end position="319"/>
    </location>
</feature>
<feature type="region of interest" description="Disordered" evidence="1">
    <location>
        <begin position="100"/>
        <end position="158"/>
    </location>
</feature>
<feature type="compositionally biased region" description="Low complexity" evidence="1">
    <location>
        <begin position="876"/>
        <end position="892"/>
    </location>
</feature>
<dbReference type="InterPro" id="IPR036638">
    <property type="entry name" value="HLH_DNA-bd_sf"/>
</dbReference>
<feature type="compositionally biased region" description="Basic and acidic residues" evidence="1">
    <location>
        <begin position="34"/>
        <end position="50"/>
    </location>
</feature>
<name>A0A316VPW4_9BASI</name>
<proteinExistence type="predicted"/>
<feature type="compositionally biased region" description="Polar residues" evidence="1">
    <location>
        <begin position="655"/>
        <end position="672"/>
    </location>
</feature>
<feature type="region of interest" description="Disordered" evidence="1">
    <location>
        <begin position="1"/>
        <end position="65"/>
    </location>
</feature>
<evidence type="ECO:0000256" key="1">
    <source>
        <dbReference type="SAM" id="MobiDB-lite"/>
    </source>
</evidence>
<reference evidence="3 4" key="1">
    <citation type="journal article" date="2018" name="Mol. Biol. Evol.">
        <title>Broad Genomic Sampling Reveals a Smut Pathogenic Ancestry of the Fungal Clade Ustilaginomycotina.</title>
        <authorList>
            <person name="Kijpornyongpan T."/>
            <person name="Mondo S.J."/>
            <person name="Barry K."/>
            <person name="Sandor L."/>
            <person name="Lee J."/>
            <person name="Lipzen A."/>
            <person name="Pangilinan J."/>
            <person name="LaButti K."/>
            <person name="Hainaut M."/>
            <person name="Henrissat B."/>
            <person name="Grigoriev I.V."/>
            <person name="Spatafora J.W."/>
            <person name="Aime M.C."/>
        </authorList>
    </citation>
    <scope>NUCLEOTIDE SEQUENCE [LARGE SCALE GENOMIC DNA]</scope>
    <source>
        <strain evidence="3 4">MCA 4658</strain>
    </source>
</reference>
<feature type="domain" description="BHLH" evidence="2">
    <location>
        <begin position="711"/>
        <end position="801"/>
    </location>
</feature>
<organism evidence="3 4">
    <name type="scientific">Ceraceosorus guamensis</name>
    <dbReference type="NCBI Taxonomy" id="1522189"/>
    <lineage>
        <taxon>Eukaryota</taxon>
        <taxon>Fungi</taxon>
        <taxon>Dikarya</taxon>
        <taxon>Basidiomycota</taxon>
        <taxon>Ustilaginomycotina</taxon>
        <taxon>Exobasidiomycetes</taxon>
        <taxon>Ceraceosorales</taxon>
        <taxon>Ceraceosoraceae</taxon>
        <taxon>Ceraceosorus</taxon>
    </lineage>
</organism>
<dbReference type="SUPFAM" id="SSF47459">
    <property type="entry name" value="HLH, helix-loop-helix DNA-binding domain"/>
    <property type="match status" value="1"/>
</dbReference>
<feature type="compositionally biased region" description="Low complexity" evidence="1">
    <location>
        <begin position="136"/>
        <end position="158"/>
    </location>
</feature>